<dbReference type="CDD" id="cd00096">
    <property type="entry name" value="Ig"/>
    <property type="match status" value="1"/>
</dbReference>
<dbReference type="InterPro" id="IPR013783">
    <property type="entry name" value="Ig-like_fold"/>
</dbReference>
<dbReference type="InterPro" id="IPR003599">
    <property type="entry name" value="Ig_sub"/>
</dbReference>
<keyword evidence="4" id="KW-1185">Reference proteome</keyword>
<dbReference type="CDD" id="cd00063">
    <property type="entry name" value="FN3"/>
    <property type="match status" value="1"/>
</dbReference>
<dbReference type="InterPro" id="IPR007110">
    <property type="entry name" value="Ig-like_dom"/>
</dbReference>
<evidence type="ECO:0000313" key="4">
    <source>
        <dbReference type="Proteomes" id="UP000092462"/>
    </source>
</evidence>
<dbReference type="InterPro" id="IPR003961">
    <property type="entry name" value="FN3_dom"/>
</dbReference>
<evidence type="ECO:0000313" key="3">
    <source>
        <dbReference type="EnsemblMetazoa" id="PPAI007940-PA"/>
    </source>
</evidence>
<protein>
    <submittedName>
        <fullName evidence="3">Uncharacterized protein</fullName>
    </submittedName>
</protein>
<dbReference type="FunFam" id="2.60.40.10:FF:000069">
    <property type="entry name" value="Alpha-protein kinase 3"/>
    <property type="match status" value="1"/>
</dbReference>
<dbReference type="FunFam" id="2.60.40.10:FF:001508">
    <property type="entry name" value="Uncharacterized protein, isoform D"/>
    <property type="match status" value="1"/>
</dbReference>
<dbReference type="SUPFAM" id="SSF48726">
    <property type="entry name" value="Immunoglobulin"/>
    <property type="match status" value="4"/>
</dbReference>
<dbReference type="SUPFAM" id="SSF49265">
    <property type="entry name" value="Fibronectin type III"/>
    <property type="match status" value="1"/>
</dbReference>
<dbReference type="InterPro" id="IPR036179">
    <property type="entry name" value="Ig-like_dom_sf"/>
</dbReference>
<organism evidence="3 4">
    <name type="scientific">Phlebotomus papatasi</name>
    <name type="common">Sandfly</name>
    <dbReference type="NCBI Taxonomy" id="29031"/>
    <lineage>
        <taxon>Eukaryota</taxon>
        <taxon>Metazoa</taxon>
        <taxon>Ecdysozoa</taxon>
        <taxon>Arthropoda</taxon>
        <taxon>Hexapoda</taxon>
        <taxon>Insecta</taxon>
        <taxon>Pterygota</taxon>
        <taxon>Neoptera</taxon>
        <taxon>Endopterygota</taxon>
        <taxon>Diptera</taxon>
        <taxon>Nematocera</taxon>
        <taxon>Psychodoidea</taxon>
        <taxon>Psychodidae</taxon>
        <taxon>Phlebotomus</taxon>
        <taxon>Phlebotomus</taxon>
    </lineage>
</organism>
<dbReference type="Gene3D" id="2.60.40.10">
    <property type="entry name" value="Immunoglobulins"/>
    <property type="match status" value="5"/>
</dbReference>
<dbReference type="SMART" id="SM00408">
    <property type="entry name" value="IGc2"/>
    <property type="match status" value="3"/>
</dbReference>
<reference evidence="3" key="1">
    <citation type="submission" date="2022-08" db="UniProtKB">
        <authorList>
            <consortium name="EnsemblMetazoa"/>
        </authorList>
    </citation>
    <scope>IDENTIFICATION</scope>
    <source>
        <strain evidence="3">Israel</strain>
    </source>
</reference>
<name>A0A1B0DIF5_PHLPP</name>
<proteinExistence type="predicted"/>
<dbReference type="GO" id="GO:0030154">
    <property type="term" value="P:cell differentiation"/>
    <property type="evidence" value="ECO:0007669"/>
    <property type="project" value="UniProtKB-ARBA"/>
</dbReference>
<dbReference type="Pfam" id="PF00041">
    <property type="entry name" value="fn3"/>
    <property type="match status" value="1"/>
</dbReference>
<dbReference type="FunFam" id="2.60.40.10:FF:000999">
    <property type="entry name" value="Uncharacterized protein, isoform D"/>
    <property type="match status" value="1"/>
</dbReference>
<dbReference type="PANTHER" id="PTHR13817">
    <property type="entry name" value="TITIN"/>
    <property type="match status" value="1"/>
</dbReference>
<dbReference type="VEuPathDB" id="VectorBase:PPAPM1_002968"/>
<keyword evidence="2" id="KW-0393">Immunoglobulin domain</keyword>
<dbReference type="AlphaFoldDB" id="A0A1B0DIF5"/>
<keyword evidence="1" id="KW-0677">Repeat</keyword>
<dbReference type="FunFam" id="2.60.40.10:FF:000612">
    <property type="entry name" value="palladin isoform X1"/>
    <property type="match status" value="1"/>
</dbReference>
<evidence type="ECO:0000256" key="1">
    <source>
        <dbReference type="ARBA" id="ARBA00022737"/>
    </source>
</evidence>
<accession>A0A1B0DIF5</accession>
<dbReference type="InterPro" id="IPR036116">
    <property type="entry name" value="FN3_sf"/>
</dbReference>
<dbReference type="GO" id="GO:0009653">
    <property type="term" value="P:anatomical structure morphogenesis"/>
    <property type="evidence" value="ECO:0007669"/>
    <property type="project" value="UniProtKB-ARBA"/>
</dbReference>
<dbReference type="Proteomes" id="UP000092462">
    <property type="component" value="Unassembled WGS sequence"/>
</dbReference>
<dbReference type="EnsemblMetazoa" id="PPAI007940-RA">
    <property type="protein sequence ID" value="PPAI007940-PA"/>
    <property type="gene ID" value="PPAI007940"/>
</dbReference>
<dbReference type="PANTHER" id="PTHR13817:SF171">
    <property type="entry name" value="STRETCHIN-MLCK, ISOFORM U"/>
    <property type="match status" value="1"/>
</dbReference>
<dbReference type="SMART" id="SM00409">
    <property type="entry name" value="IG"/>
    <property type="match status" value="3"/>
</dbReference>
<dbReference type="Pfam" id="PF07679">
    <property type="entry name" value="I-set"/>
    <property type="match status" value="4"/>
</dbReference>
<dbReference type="EMBL" id="AJVK01062479">
    <property type="status" value="NOT_ANNOTATED_CDS"/>
    <property type="molecule type" value="Genomic_DNA"/>
</dbReference>
<dbReference type="InterPro" id="IPR050964">
    <property type="entry name" value="Striated_Muscle_Regulatory"/>
</dbReference>
<dbReference type="InterPro" id="IPR003598">
    <property type="entry name" value="Ig_sub2"/>
</dbReference>
<dbReference type="SMART" id="SM00060">
    <property type="entry name" value="FN3"/>
    <property type="match status" value="1"/>
</dbReference>
<evidence type="ECO:0000256" key="2">
    <source>
        <dbReference type="ARBA" id="ARBA00023319"/>
    </source>
</evidence>
<sequence length="491" mass="54875">PPEPIPAEPLVVDSGRNHVSLSWLKPPPSDAAPVIAYKVEAWLVGKDGGARWTELGVTPINSFDAFNLQQRCEYHFRVTPRNRYGWGPSVQTSHPVLVGVPVQMPEFTKILPGQLKALSDREITLECIVKGHPKPDVIWYKDGLELESGDRMSCRSLGSVCKLTIVSVRDFDSGRYTCEATNRAGRVSTFARLLVVSDPKIFEADNELKRNIETDLSLVGEMQPQFTMRLRDRRVQVTFPVRLTCQCVGFPLPEVVWFRNGKEVEQNDRYTIWNDNNFYTLEISRTTLDDGGRYTATARNNLGSVSCHCNLVVDKGIRAYISPDFYCGLDPLYVFREGSEIRLSAQVEAYPSVGVTWHRDGAKLRPSRRILATLDHNGFVELVIADATPFDAGIYTCVASNAVGQAESCCRVTIEPSSVDHSDKPTIPRVTEGDLPYSKEPMFITKPRSSEAYEGDTVIIHCEVIGDPKPDVFWLRDFLKVSSSQSISPSI</sequence>
<dbReference type="PROSITE" id="PS50853">
    <property type="entry name" value="FN3"/>
    <property type="match status" value="1"/>
</dbReference>
<dbReference type="InterPro" id="IPR013098">
    <property type="entry name" value="Ig_I-set"/>
</dbReference>
<dbReference type="VEuPathDB" id="VectorBase:PPAI007940"/>
<dbReference type="PROSITE" id="PS50835">
    <property type="entry name" value="IG_LIKE"/>
    <property type="match status" value="4"/>
</dbReference>